<dbReference type="SUPFAM" id="SSF57701">
    <property type="entry name" value="Zn2/Cys6 DNA-binding domain"/>
    <property type="match status" value="1"/>
</dbReference>
<feature type="compositionally biased region" description="Basic and acidic residues" evidence="6">
    <location>
        <begin position="666"/>
        <end position="693"/>
    </location>
</feature>
<accession>A0A0D2KS90</accession>
<dbReference type="GO" id="GO:0000981">
    <property type="term" value="F:DNA-binding transcription factor activity, RNA polymerase II-specific"/>
    <property type="evidence" value="ECO:0007669"/>
    <property type="project" value="InterPro"/>
</dbReference>
<dbReference type="GO" id="GO:0003677">
    <property type="term" value="F:DNA binding"/>
    <property type="evidence" value="ECO:0007669"/>
    <property type="project" value="UniProtKB-KW"/>
</dbReference>
<evidence type="ECO:0000256" key="2">
    <source>
        <dbReference type="ARBA" id="ARBA00023015"/>
    </source>
</evidence>
<dbReference type="Pfam" id="PF04082">
    <property type="entry name" value="Fungal_trans"/>
    <property type="match status" value="1"/>
</dbReference>
<dbReference type="PANTHER" id="PTHR31644:SF1">
    <property type="entry name" value="ZN(II)2CYS6 TRANSCRIPTION FACTOR (EUROFUNG)"/>
    <property type="match status" value="1"/>
</dbReference>
<evidence type="ECO:0000256" key="1">
    <source>
        <dbReference type="ARBA" id="ARBA00022723"/>
    </source>
</evidence>
<feature type="compositionally biased region" description="Polar residues" evidence="6">
    <location>
        <begin position="644"/>
        <end position="663"/>
    </location>
</feature>
<dbReference type="EMBL" id="KN848069">
    <property type="protein sequence ID" value="KIX99568.1"/>
    <property type="molecule type" value="Genomic_DNA"/>
</dbReference>
<keyword evidence="1" id="KW-0479">Metal-binding</keyword>
<dbReference type="SMART" id="SM00906">
    <property type="entry name" value="Fungal_trans"/>
    <property type="match status" value="1"/>
</dbReference>
<evidence type="ECO:0000313" key="8">
    <source>
        <dbReference type="EMBL" id="KIX99568.1"/>
    </source>
</evidence>
<evidence type="ECO:0000259" key="7">
    <source>
        <dbReference type="PROSITE" id="PS50048"/>
    </source>
</evidence>
<dbReference type="InterPro" id="IPR007219">
    <property type="entry name" value="XnlR_reg_dom"/>
</dbReference>
<dbReference type="CDD" id="cd12148">
    <property type="entry name" value="fungal_TF_MHR"/>
    <property type="match status" value="1"/>
</dbReference>
<dbReference type="InterPro" id="IPR001138">
    <property type="entry name" value="Zn2Cys6_DnaBD"/>
</dbReference>
<dbReference type="SMART" id="SM00066">
    <property type="entry name" value="GAL4"/>
    <property type="match status" value="1"/>
</dbReference>
<dbReference type="Gene3D" id="4.10.240.10">
    <property type="entry name" value="Zn(2)-C6 fungal-type DNA-binding domain"/>
    <property type="match status" value="1"/>
</dbReference>
<dbReference type="RefSeq" id="XP_016633691.1">
    <property type="nucleotide sequence ID" value="XM_016775648.1"/>
</dbReference>
<name>A0A0D2KS90_9EURO</name>
<dbReference type="STRING" id="1442371.A0A0D2KS90"/>
<keyword evidence="4" id="KW-0804">Transcription</keyword>
<feature type="region of interest" description="Disordered" evidence="6">
    <location>
        <begin position="644"/>
        <end position="719"/>
    </location>
</feature>
<keyword evidence="5" id="KW-0539">Nucleus</keyword>
<keyword evidence="3" id="KW-0238">DNA-binding</keyword>
<sequence length="772" mass="87279">MTTGTGKRIYRACERCRGRKTRCDLNSVGEVGKPPCLECYRVGYDCTLAASRRGGDYSLHRTRRTRTDRLKSASYNIVGSPAQQDEETTAAPSGARETARPTASSNLEEEPIYAELRNPSDALQILAQARSHSCEENDEYEQQCPNLSSPLDGLRSNGAHSPNANVQEIRPTVEHQMQRQPRAGTSIEVYRLVERGVLGPGDIKELINLYAESYHPFLPIAPKYMLQPLNINDVATNEPFLLTVILTIASRFDPAWETVHQHCWTYTKELLLDILLALPQTHHVSSVEGLLLLADWLPDIQLGYPSSHHSTGGIFTEDGTAWSLVGQAVRHAYLLRLDRTSFREDFVGQTKEQIDRKRLAWIYVYLADRQISVRMGQSFWSRGPSLSTRFTANDFPSLLPSSNDEDYASMLQATIELTQLLHNSHDILYSSRARTLGMTLTGDYSRYLDDLLKALLMWHSTWNESRLSSRLRCTLSLMYEYLCLYVNAFSFQAIVTRASTLGRGSTAELPRTKSRRRNLFPRGVMASPDGRYVFEAIRAAKMMLKIVGECEPASCLRYLPTRYYLYGIYSGVFLYKAEIFGALTSSNEQLEVKALVRRFILALRTAALSERHIAWRYSESIRGLWFPTASKVRAANAMSSNKLAQEYDQVSQRESPSPRNATSEVAMERPEPEELCHYHSDKDFRAPTDHGSSREQQSNTRSYPDDLSREAPQPDLDSIPVLDPSRMLLQDSFFSPVSALGFADHSDAFLESVFGPNEMNIIPPFTDNLPIW</sequence>
<keyword evidence="9" id="KW-1185">Reference proteome</keyword>
<gene>
    <name evidence="8" type="ORF">Z520_05144</name>
</gene>
<feature type="domain" description="Zn(2)-C6 fungal-type" evidence="7">
    <location>
        <begin position="12"/>
        <end position="48"/>
    </location>
</feature>
<keyword evidence="2" id="KW-0805">Transcription regulation</keyword>
<dbReference type="CDD" id="cd00067">
    <property type="entry name" value="GAL4"/>
    <property type="match status" value="1"/>
</dbReference>
<dbReference type="OrthoDB" id="5818554at2759"/>
<dbReference type="PROSITE" id="PS00463">
    <property type="entry name" value="ZN2_CY6_FUNGAL_1"/>
    <property type="match status" value="1"/>
</dbReference>
<evidence type="ECO:0000256" key="5">
    <source>
        <dbReference type="ARBA" id="ARBA00023242"/>
    </source>
</evidence>
<protein>
    <recommendedName>
        <fullName evidence="7">Zn(2)-C6 fungal-type domain-containing protein</fullName>
    </recommendedName>
</protein>
<dbReference type="Pfam" id="PF00172">
    <property type="entry name" value="Zn_clus"/>
    <property type="match status" value="1"/>
</dbReference>
<dbReference type="InterPro" id="IPR036864">
    <property type="entry name" value="Zn2-C6_fun-type_DNA-bd_sf"/>
</dbReference>
<dbReference type="GO" id="GO:0005634">
    <property type="term" value="C:nucleus"/>
    <property type="evidence" value="ECO:0007669"/>
    <property type="project" value="TreeGrafter"/>
</dbReference>
<reference evidence="8 9" key="1">
    <citation type="submission" date="2015-01" db="EMBL/GenBank/DDBJ databases">
        <title>The Genome Sequence of Fonsecaea multimorphosa CBS 102226.</title>
        <authorList>
            <consortium name="The Broad Institute Genomics Platform"/>
            <person name="Cuomo C."/>
            <person name="de Hoog S."/>
            <person name="Gorbushina A."/>
            <person name="Stielow B."/>
            <person name="Teixiera M."/>
            <person name="Abouelleil A."/>
            <person name="Chapman S.B."/>
            <person name="Priest M."/>
            <person name="Young S.K."/>
            <person name="Wortman J."/>
            <person name="Nusbaum C."/>
            <person name="Birren B."/>
        </authorList>
    </citation>
    <scope>NUCLEOTIDE SEQUENCE [LARGE SCALE GENOMIC DNA]</scope>
    <source>
        <strain evidence="8 9">CBS 102226</strain>
    </source>
</reference>
<dbReference type="PANTHER" id="PTHR31644">
    <property type="entry name" value="TRANSCRIPTIONAL ACTIVATOR ARO80-RELATED"/>
    <property type="match status" value="1"/>
</dbReference>
<dbReference type="Proteomes" id="UP000053411">
    <property type="component" value="Unassembled WGS sequence"/>
</dbReference>
<evidence type="ECO:0000256" key="6">
    <source>
        <dbReference type="SAM" id="MobiDB-lite"/>
    </source>
</evidence>
<dbReference type="GO" id="GO:0008270">
    <property type="term" value="F:zinc ion binding"/>
    <property type="evidence" value="ECO:0007669"/>
    <property type="project" value="InterPro"/>
</dbReference>
<feature type="region of interest" description="Disordered" evidence="6">
    <location>
        <begin position="75"/>
        <end position="108"/>
    </location>
</feature>
<dbReference type="PROSITE" id="PS50048">
    <property type="entry name" value="ZN2_CY6_FUNGAL_2"/>
    <property type="match status" value="1"/>
</dbReference>
<dbReference type="GO" id="GO:0006351">
    <property type="term" value="P:DNA-templated transcription"/>
    <property type="evidence" value="ECO:0007669"/>
    <property type="project" value="InterPro"/>
</dbReference>
<evidence type="ECO:0000313" key="9">
    <source>
        <dbReference type="Proteomes" id="UP000053411"/>
    </source>
</evidence>
<dbReference type="InterPro" id="IPR052780">
    <property type="entry name" value="AAA_Catabolism_Regulators"/>
</dbReference>
<organism evidence="8 9">
    <name type="scientific">Fonsecaea multimorphosa CBS 102226</name>
    <dbReference type="NCBI Taxonomy" id="1442371"/>
    <lineage>
        <taxon>Eukaryota</taxon>
        <taxon>Fungi</taxon>
        <taxon>Dikarya</taxon>
        <taxon>Ascomycota</taxon>
        <taxon>Pezizomycotina</taxon>
        <taxon>Eurotiomycetes</taxon>
        <taxon>Chaetothyriomycetidae</taxon>
        <taxon>Chaetothyriales</taxon>
        <taxon>Herpotrichiellaceae</taxon>
        <taxon>Fonsecaea</taxon>
    </lineage>
</organism>
<dbReference type="AlphaFoldDB" id="A0A0D2KS90"/>
<proteinExistence type="predicted"/>
<dbReference type="GeneID" id="27710890"/>
<evidence type="ECO:0000256" key="3">
    <source>
        <dbReference type="ARBA" id="ARBA00023125"/>
    </source>
</evidence>
<evidence type="ECO:0000256" key="4">
    <source>
        <dbReference type="ARBA" id="ARBA00023163"/>
    </source>
</evidence>
<dbReference type="VEuPathDB" id="FungiDB:Z520_05144"/>